<dbReference type="Proteomes" id="UP000214646">
    <property type="component" value="Unassembled WGS sequence"/>
</dbReference>
<comment type="caution">
    <text evidence="2">The sequence shown here is derived from an EMBL/GenBank/DDBJ whole genome shotgun (WGS) entry which is preliminary data.</text>
</comment>
<proteinExistence type="predicted"/>
<evidence type="ECO:0000256" key="1">
    <source>
        <dbReference type="SAM" id="MobiDB-lite"/>
    </source>
</evidence>
<organism evidence="2 3">
    <name type="scientific">Fimbriiglobus ruber</name>
    <dbReference type="NCBI Taxonomy" id="1908690"/>
    <lineage>
        <taxon>Bacteria</taxon>
        <taxon>Pseudomonadati</taxon>
        <taxon>Planctomycetota</taxon>
        <taxon>Planctomycetia</taxon>
        <taxon>Gemmatales</taxon>
        <taxon>Gemmataceae</taxon>
        <taxon>Fimbriiglobus</taxon>
    </lineage>
</organism>
<reference evidence="3" key="1">
    <citation type="submission" date="2017-06" db="EMBL/GenBank/DDBJ databases">
        <title>Genome analysis of Fimbriiglobus ruber SP5, the first member of the order Planctomycetales with confirmed chitinolytic capability.</title>
        <authorList>
            <person name="Ravin N.V."/>
            <person name="Rakitin A.L."/>
            <person name="Ivanova A.A."/>
            <person name="Beletsky A.V."/>
            <person name="Kulichevskaya I.S."/>
            <person name="Mardanov A.V."/>
            <person name="Dedysh S.N."/>
        </authorList>
    </citation>
    <scope>NUCLEOTIDE SEQUENCE [LARGE SCALE GENOMIC DNA]</scope>
    <source>
        <strain evidence="3">SP5</strain>
    </source>
</reference>
<protein>
    <submittedName>
        <fullName evidence="2">Uncharacterized protein</fullName>
    </submittedName>
</protein>
<keyword evidence="3" id="KW-1185">Reference proteome</keyword>
<accession>A0A225DPX4</accession>
<feature type="region of interest" description="Disordered" evidence="1">
    <location>
        <begin position="1"/>
        <end position="45"/>
    </location>
</feature>
<dbReference type="EMBL" id="NIDE01000004">
    <property type="protein sequence ID" value="OWK43143.1"/>
    <property type="molecule type" value="Genomic_DNA"/>
</dbReference>
<evidence type="ECO:0000313" key="3">
    <source>
        <dbReference type="Proteomes" id="UP000214646"/>
    </source>
</evidence>
<name>A0A225DPX4_9BACT</name>
<evidence type="ECO:0000313" key="2">
    <source>
        <dbReference type="EMBL" id="OWK43143.1"/>
    </source>
</evidence>
<gene>
    <name evidence="2" type="ORF">FRUB_02742</name>
</gene>
<sequence length="45" mass="5109">MNRTSKRKSPATGRLRNLITGRADQQAKIAAADRFRPVDFSPPRR</sequence>
<dbReference type="AlphaFoldDB" id="A0A225DPX4"/>